<dbReference type="Proteomes" id="UP000789525">
    <property type="component" value="Unassembled WGS sequence"/>
</dbReference>
<evidence type="ECO:0000313" key="1">
    <source>
        <dbReference type="EMBL" id="CAG8488159.1"/>
    </source>
</evidence>
<proteinExistence type="predicted"/>
<name>A0ACA9KQU2_9GLOM</name>
<accession>A0ACA9KQU2</accession>
<dbReference type="EMBL" id="CAJVPT010002839">
    <property type="protein sequence ID" value="CAG8488159.1"/>
    <property type="molecule type" value="Genomic_DNA"/>
</dbReference>
<sequence length="118" mass="12490">MNDKANSGDDQLESTNNDKIMGQDRGGLTQDNSNTVNQQTENAECENGNIESQLSKDAPGIRRRRIALSVPPTLSKSTNTSSESSTSSTSAGEGSSGTKNTNNSATINGASEYECNIW</sequence>
<gene>
    <name evidence="1" type="ORF">ACOLOM_LOCUS2266</name>
</gene>
<reference evidence="1" key="1">
    <citation type="submission" date="2021-06" db="EMBL/GenBank/DDBJ databases">
        <authorList>
            <person name="Kallberg Y."/>
            <person name="Tangrot J."/>
            <person name="Rosling A."/>
        </authorList>
    </citation>
    <scope>NUCLEOTIDE SEQUENCE</scope>
    <source>
        <strain evidence="1">CL356</strain>
    </source>
</reference>
<comment type="caution">
    <text evidence="1">The sequence shown here is derived from an EMBL/GenBank/DDBJ whole genome shotgun (WGS) entry which is preliminary data.</text>
</comment>
<evidence type="ECO:0000313" key="2">
    <source>
        <dbReference type="Proteomes" id="UP000789525"/>
    </source>
</evidence>
<keyword evidence="2" id="KW-1185">Reference proteome</keyword>
<protein>
    <submittedName>
        <fullName evidence="1">4878_t:CDS:1</fullName>
    </submittedName>
</protein>
<organism evidence="1 2">
    <name type="scientific">Acaulospora colombiana</name>
    <dbReference type="NCBI Taxonomy" id="27376"/>
    <lineage>
        <taxon>Eukaryota</taxon>
        <taxon>Fungi</taxon>
        <taxon>Fungi incertae sedis</taxon>
        <taxon>Mucoromycota</taxon>
        <taxon>Glomeromycotina</taxon>
        <taxon>Glomeromycetes</taxon>
        <taxon>Diversisporales</taxon>
        <taxon>Acaulosporaceae</taxon>
        <taxon>Acaulospora</taxon>
    </lineage>
</organism>